<dbReference type="InterPro" id="IPR000132">
    <property type="entry name" value="Nitrilase/CN_hydratase_CS"/>
</dbReference>
<dbReference type="GO" id="GO:0046872">
    <property type="term" value="F:metal ion binding"/>
    <property type="evidence" value="ECO:0007669"/>
    <property type="project" value="UniProtKB-KW"/>
</dbReference>
<comment type="similarity">
    <text evidence="2">Belongs to the carbon-nitrogen hydrolase superfamily. Nitrilase family.</text>
</comment>
<keyword evidence="10 19" id="KW-1133">Transmembrane helix</keyword>
<dbReference type="InterPro" id="IPR050369">
    <property type="entry name" value="RBOH/FRE"/>
</dbReference>
<dbReference type="InterPro" id="IPR044149">
    <property type="entry name" value="Nitrilases_CHs"/>
</dbReference>
<evidence type="ECO:0000256" key="5">
    <source>
        <dbReference type="ARBA" id="ARBA00022692"/>
    </source>
</evidence>
<dbReference type="GO" id="GO:0016836">
    <property type="term" value="F:hydro-lyase activity"/>
    <property type="evidence" value="ECO:0007669"/>
    <property type="project" value="UniProtKB-ARBA"/>
</dbReference>
<evidence type="ECO:0000256" key="16">
    <source>
        <dbReference type="ARBA" id="ARBA00023316"/>
    </source>
</evidence>
<evidence type="ECO:0000256" key="11">
    <source>
        <dbReference type="ARBA" id="ARBA00023002"/>
    </source>
</evidence>
<keyword evidence="9" id="KW-0249">Electron transport</keyword>
<proteinExistence type="inferred from homology"/>
<dbReference type="GO" id="GO:0016175">
    <property type="term" value="F:superoxide-generating NAD(P)H oxidase activity"/>
    <property type="evidence" value="ECO:0007669"/>
    <property type="project" value="TreeGrafter"/>
</dbReference>
<keyword evidence="7 20" id="KW-0732">Signal</keyword>
<evidence type="ECO:0000256" key="7">
    <source>
        <dbReference type="ARBA" id="ARBA00022729"/>
    </source>
</evidence>
<dbReference type="SFLD" id="SFLDS00052">
    <property type="entry name" value="Ferric_Reductase_Domain"/>
    <property type="match status" value="1"/>
</dbReference>
<keyword evidence="13" id="KW-0406">Ion transport</keyword>
<dbReference type="PROSITE" id="PS00920">
    <property type="entry name" value="NITRIL_CHT_1"/>
    <property type="match status" value="1"/>
</dbReference>
<keyword evidence="15 18" id="KW-0326">Glycosidase</keyword>
<dbReference type="InterPro" id="IPR003010">
    <property type="entry name" value="C-N_Hydrolase"/>
</dbReference>
<dbReference type="PROSITE" id="PS51257">
    <property type="entry name" value="PROKAR_LIPOPROTEIN"/>
    <property type="match status" value="1"/>
</dbReference>
<evidence type="ECO:0000256" key="12">
    <source>
        <dbReference type="ARBA" id="ARBA00023004"/>
    </source>
</evidence>
<feature type="signal peptide" evidence="20">
    <location>
        <begin position="1"/>
        <end position="23"/>
    </location>
</feature>
<feature type="transmembrane region" description="Helical" evidence="19">
    <location>
        <begin position="535"/>
        <end position="557"/>
    </location>
</feature>
<dbReference type="CDD" id="cd06186">
    <property type="entry name" value="NOX_Duox_like_FAD_NADP"/>
    <property type="match status" value="1"/>
</dbReference>
<comment type="caution">
    <text evidence="23">The sequence shown here is derived from an EMBL/GenBank/DDBJ whole genome shotgun (WGS) entry which is preliminary data.</text>
</comment>
<dbReference type="Pfam" id="PF01794">
    <property type="entry name" value="Ferric_reduct"/>
    <property type="match status" value="1"/>
</dbReference>
<dbReference type="PROSITE" id="PS50263">
    <property type="entry name" value="CN_HYDROLASE"/>
    <property type="match status" value="1"/>
</dbReference>
<dbReference type="GO" id="GO:0006811">
    <property type="term" value="P:monoatomic ion transport"/>
    <property type="evidence" value="ECO:0007669"/>
    <property type="project" value="UniProtKB-KW"/>
</dbReference>
<evidence type="ECO:0000256" key="15">
    <source>
        <dbReference type="ARBA" id="ARBA00023295"/>
    </source>
</evidence>
<dbReference type="Gene3D" id="3.40.50.80">
    <property type="entry name" value="Nucleotide-binding domain of ferredoxin-NADP reductase (FNR) module"/>
    <property type="match status" value="1"/>
</dbReference>
<dbReference type="Gene3D" id="2.40.30.10">
    <property type="entry name" value="Translation factors"/>
    <property type="match status" value="1"/>
</dbReference>
<dbReference type="Gene3D" id="2.160.20.10">
    <property type="entry name" value="Single-stranded right-handed beta-helix, Pectin lyase-like"/>
    <property type="match status" value="1"/>
</dbReference>
<evidence type="ECO:0000256" key="4">
    <source>
        <dbReference type="ARBA" id="ARBA00022617"/>
    </source>
</evidence>
<evidence type="ECO:0000256" key="1">
    <source>
        <dbReference type="ARBA" id="ARBA00004141"/>
    </source>
</evidence>
<dbReference type="InterPro" id="IPR013121">
    <property type="entry name" value="Fe_red_NAD-bd_6"/>
</dbReference>
<gene>
    <name evidence="23" type="ORF">VNI00_000305</name>
</gene>
<feature type="domain" description="CN hydrolase" evidence="21">
    <location>
        <begin position="1078"/>
        <end position="1352"/>
    </location>
</feature>
<dbReference type="SUPFAM" id="SSF56317">
    <property type="entry name" value="Carbon-nitrogen hydrolase"/>
    <property type="match status" value="1"/>
</dbReference>
<feature type="transmembrane region" description="Helical" evidence="19">
    <location>
        <begin position="638"/>
        <end position="667"/>
    </location>
</feature>
<dbReference type="SFLD" id="SFLDG01168">
    <property type="entry name" value="Ferric_reductase_subgroup_(FRE"/>
    <property type="match status" value="1"/>
</dbReference>
<dbReference type="InterPro" id="IPR039261">
    <property type="entry name" value="FNR_nucleotide-bd"/>
</dbReference>
<evidence type="ECO:0000313" key="23">
    <source>
        <dbReference type="EMBL" id="KAK7062812.1"/>
    </source>
</evidence>
<evidence type="ECO:0000256" key="10">
    <source>
        <dbReference type="ARBA" id="ARBA00022989"/>
    </source>
</evidence>
<accession>A0AAW0EEW5</accession>
<dbReference type="SUPFAM" id="SSF51126">
    <property type="entry name" value="Pectin lyase-like"/>
    <property type="match status" value="1"/>
</dbReference>
<evidence type="ECO:0000256" key="20">
    <source>
        <dbReference type="SAM" id="SignalP"/>
    </source>
</evidence>
<evidence type="ECO:0000256" key="9">
    <source>
        <dbReference type="ARBA" id="ARBA00022982"/>
    </source>
</evidence>
<feature type="transmembrane region" description="Helical" evidence="19">
    <location>
        <begin position="601"/>
        <end position="626"/>
    </location>
</feature>
<name>A0AAW0EEW5_9AGAR</name>
<dbReference type="CDD" id="cd07564">
    <property type="entry name" value="nitrilases_CHs"/>
    <property type="match status" value="1"/>
</dbReference>
<feature type="transmembrane region" description="Helical" evidence="19">
    <location>
        <begin position="679"/>
        <end position="696"/>
    </location>
</feature>
<evidence type="ECO:0000256" key="18">
    <source>
        <dbReference type="RuleBase" id="RU361169"/>
    </source>
</evidence>
<dbReference type="GO" id="GO:0042554">
    <property type="term" value="P:superoxide anion generation"/>
    <property type="evidence" value="ECO:0007669"/>
    <property type="project" value="TreeGrafter"/>
</dbReference>
<dbReference type="Pfam" id="PF00295">
    <property type="entry name" value="Glyco_hydro_28"/>
    <property type="match status" value="1"/>
</dbReference>
<dbReference type="FunFam" id="3.40.50.80:FF:000004">
    <property type="entry name" value="NADPH oxidase isoform 2"/>
    <property type="match status" value="1"/>
</dbReference>
<keyword evidence="6" id="KW-0479">Metal-binding</keyword>
<keyword evidence="8 18" id="KW-0378">Hydrolase</keyword>
<dbReference type="EMBL" id="JAYKXP010000001">
    <property type="protein sequence ID" value="KAK7062812.1"/>
    <property type="molecule type" value="Genomic_DNA"/>
</dbReference>
<keyword evidence="16" id="KW-0961">Cell wall biogenesis/degradation</keyword>
<dbReference type="PANTHER" id="PTHR11972">
    <property type="entry name" value="NADPH OXIDASE"/>
    <property type="match status" value="1"/>
</dbReference>
<dbReference type="GO" id="GO:0005975">
    <property type="term" value="P:carbohydrate metabolic process"/>
    <property type="evidence" value="ECO:0007669"/>
    <property type="project" value="InterPro"/>
</dbReference>
<keyword evidence="24" id="KW-1185">Reference proteome</keyword>
<evidence type="ECO:0000256" key="2">
    <source>
        <dbReference type="ARBA" id="ARBA00008129"/>
    </source>
</evidence>
<keyword evidence="12" id="KW-0408">Iron</keyword>
<feature type="domain" description="FAD-binding FR-type" evidence="22">
    <location>
        <begin position="734"/>
        <end position="864"/>
    </location>
</feature>
<sequence>MKSKIFLAANVLVACWTHLSSHAFKIKSGNQKSETTFRSNCVLTPLGEGLDDTDQVEAAVAQCGQSGSTTFGPGTYNITRKMIWELQDARVDLYGLLKFKPDVQYWLNSENTYRVVFIQSQASWFVITGKNFVVDGHGTGGLDGNGQTWWSYFANRTRQDGDGRPISLTLNNVTNGKIQDVRVQAPPFWCNTVSHSRNVTYDGMLCNATNQDPLSDEVTMLNWDITCGDDCLAIKGNSSNIFAKNVICRGGNGIAFGSLGQYSNLSDLVENVVLENVTLQRIDSDIQPNMGNGVYFKSWTGSVSGQPPTGGGGGAGFVRNVTARSLVLDRVNTPIHLYQTNGGHSGDLPSQLMFSDLYFENWTGTALTNKIVDIECSPAVGCSDISFKDFNVTGPVNQLPRYICQNVSELSGLGGDHVSLPPFLHPSLFPPSLTHYDPFMKPFVRRVSSGTVKIFGKRESGLHFVDRIVSPGDHPDLAEIYSGDSIKPHLQRNKSERWRIQTLQRRAKGVVGPVEARNIGERLELWMINDGGRQLFFAIWIFLQVLVAALGFVNYQLKDNLENAHRVFGSSYVCRNLISLLRRTPLNNIIPFDKSITFHKAAGWSIVVWTIVHILAHMVNFIRLALSDVNAKTTQQRVVAFLAANFTTGPGATGWIMTMCLAIMAFFATEKRRNLHFEWFWYSHHLFVLFFINWQLHGMFCMIRPDRPPFCSVNSTGVFWKYWLVGGLVWVYERILREVRSRHITYISKVIQHPSNVMELQIKKEKTKARAGQYIFLSCPEVSYFQWHPFTLTSAPEEDYLSVHVRVVGDFTRALAKSVGCDFEGPENEIPAGGYVVGSGDKPILNRVLPRVMIDGPFGSASENFLNFETVLLVGAGIGVTPFASILKTIWYRMNGFNYSKPTRLSKVYFTWVIRDYDSAEWFHSLLAAIEEQDSQNRIEINIYLTSKVEENDINNIMVHDVGAEKDTITTLKSPTHFGRPSWDRVFGSIVEKHPSEDVGVFYCGPKALSKELHAMSNKYSDPDFRGTKFYFRKAERVADCPEWMFEGIRRRLSKFQKSVDLLPLLQVHRTPPSPMAMKIAAVQAEPAWFDLEAGVEKVISILREAAANGARLVGFPEAFIPGYPMRVWSEAFDPIFFTKYQKNSLSVTSPQYQRILQAAKDAGIWVVLGFVELDGNSMYAAQSVISASGEVVLHRRKLKATGHERTLWGDAPADSLKSAVEGPDGAIIGCLNCWEHLQPLLRFHHYSQGVQIHVASWPFNFDSKVDGAIPQFSSDFQVTATRFTAMEGPMFVISSTQILRPENAALCGLEGTPLNATKGGGFAAIYGPDGRQLTPPIDPGEEKILYADVDLDQIRMAKLLVDPVGH</sequence>
<dbReference type="InterPro" id="IPR013112">
    <property type="entry name" value="FAD-bd_8"/>
</dbReference>
<evidence type="ECO:0000256" key="3">
    <source>
        <dbReference type="ARBA" id="ARBA00008834"/>
    </source>
</evidence>
<dbReference type="Proteomes" id="UP001383192">
    <property type="component" value="Unassembled WGS sequence"/>
</dbReference>
<dbReference type="InterPro" id="IPR036526">
    <property type="entry name" value="C-N_Hydrolase_sf"/>
</dbReference>
<dbReference type="InterPro" id="IPR017927">
    <property type="entry name" value="FAD-bd_FR_type"/>
</dbReference>
<keyword evidence="14 19" id="KW-0472">Membrane</keyword>
<comment type="similarity">
    <text evidence="3 18">Belongs to the glycosyl hydrolase 28 family.</text>
</comment>
<dbReference type="Pfam" id="PF00795">
    <property type="entry name" value="CN_hydrolase"/>
    <property type="match status" value="1"/>
</dbReference>
<dbReference type="GO" id="GO:0000257">
    <property type="term" value="F:nitrilase activity"/>
    <property type="evidence" value="ECO:0007669"/>
    <property type="project" value="UniProtKB-ARBA"/>
</dbReference>
<evidence type="ECO:0000256" key="8">
    <source>
        <dbReference type="ARBA" id="ARBA00022801"/>
    </source>
</evidence>
<reference evidence="23 24" key="1">
    <citation type="submission" date="2024-01" db="EMBL/GenBank/DDBJ databases">
        <title>A draft genome for a cacao thread blight-causing isolate of Paramarasmius palmivorus.</title>
        <authorList>
            <person name="Baruah I.K."/>
            <person name="Bukari Y."/>
            <person name="Amoako-Attah I."/>
            <person name="Meinhardt L.W."/>
            <person name="Bailey B.A."/>
            <person name="Cohen S.P."/>
        </authorList>
    </citation>
    <scope>NUCLEOTIDE SEQUENCE [LARGE SCALE GENOMIC DNA]</scope>
    <source>
        <strain evidence="23 24">GH-12</strain>
    </source>
</reference>
<evidence type="ECO:0000256" key="14">
    <source>
        <dbReference type="ARBA" id="ARBA00023136"/>
    </source>
</evidence>
<evidence type="ECO:0000259" key="22">
    <source>
        <dbReference type="PROSITE" id="PS51384"/>
    </source>
</evidence>
<evidence type="ECO:0000259" key="21">
    <source>
        <dbReference type="PROSITE" id="PS50263"/>
    </source>
</evidence>
<dbReference type="GO" id="GO:0004650">
    <property type="term" value="F:polygalacturonase activity"/>
    <property type="evidence" value="ECO:0007669"/>
    <property type="project" value="InterPro"/>
</dbReference>
<dbReference type="SUPFAM" id="SSF63380">
    <property type="entry name" value="Riboflavin synthase domain-like"/>
    <property type="match status" value="1"/>
</dbReference>
<dbReference type="Gene3D" id="3.60.110.10">
    <property type="entry name" value="Carbon-nitrogen hydrolase"/>
    <property type="match status" value="1"/>
</dbReference>
<feature type="chain" id="PRO_5043350987" evidence="20">
    <location>
        <begin position="24"/>
        <end position="1367"/>
    </location>
</feature>
<evidence type="ECO:0000256" key="13">
    <source>
        <dbReference type="ARBA" id="ARBA00023065"/>
    </source>
</evidence>
<keyword evidence="4" id="KW-0349">Heme</keyword>
<dbReference type="SFLD" id="SFLDG01169">
    <property type="entry name" value="NADPH_oxidase_subgroup_(NOX)"/>
    <property type="match status" value="1"/>
</dbReference>
<dbReference type="GO" id="GO:0071555">
    <property type="term" value="P:cell wall organization"/>
    <property type="evidence" value="ECO:0007669"/>
    <property type="project" value="UniProtKB-KW"/>
</dbReference>
<dbReference type="GO" id="GO:0043020">
    <property type="term" value="C:NADPH oxidase complex"/>
    <property type="evidence" value="ECO:0007669"/>
    <property type="project" value="TreeGrafter"/>
</dbReference>
<dbReference type="PRINTS" id="PR00466">
    <property type="entry name" value="GP91PHOX"/>
</dbReference>
<dbReference type="InterPro" id="IPR012334">
    <property type="entry name" value="Pectin_lyas_fold"/>
</dbReference>
<evidence type="ECO:0000256" key="17">
    <source>
        <dbReference type="PROSITE-ProRule" id="PRU10139"/>
    </source>
</evidence>
<dbReference type="InterPro" id="IPR013130">
    <property type="entry name" value="Fe3_Rdtase_TM_dom"/>
</dbReference>
<evidence type="ECO:0000256" key="19">
    <source>
        <dbReference type="SAM" id="Phobius"/>
    </source>
</evidence>
<dbReference type="Pfam" id="PF08030">
    <property type="entry name" value="NAD_binding_6"/>
    <property type="match status" value="1"/>
</dbReference>
<dbReference type="SUPFAM" id="SSF52343">
    <property type="entry name" value="Ferredoxin reductase-like, C-terminal NADP-linked domain"/>
    <property type="match status" value="1"/>
</dbReference>
<feature type="active site" description="Proton acceptor" evidence="17">
    <location>
        <position position="1118"/>
    </location>
</feature>
<evidence type="ECO:0000313" key="24">
    <source>
        <dbReference type="Proteomes" id="UP001383192"/>
    </source>
</evidence>
<organism evidence="23 24">
    <name type="scientific">Paramarasmius palmivorus</name>
    <dbReference type="NCBI Taxonomy" id="297713"/>
    <lineage>
        <taxon>Eukaryota</taxon>
        <taxon>Fungi</taxon>
        <taxon>Dikarya</taxon>
        <taxon>Basidiomycota</taxon>
        <taxon>Agaricomycotina</taxon>
        <taxon>Agaricomycetes</taxon>
        <taxon>Agaricomycetidae</taxon>
        <taxon>Agaricales</taxon>
        <taxon>Marasmiineae</taxon>
        <taxon>Marasmiaceae</taxon>
        <taxon>Paramarasmius</taxon>
    </lineage>
</organism>
<keyword evidence="11" id="KW-0560">Oxidoreductase</keyword>
<dbReference type="InterPro" id="IPR017938">
    <property type="entry name" value="Riboflavin_synthase-like_b-brl"/>
</dbReference>
<dbReference type="PANTHER" id="PTHR11972:SF153">
    <property type="entry name" value="SUPEROXIDE-GENERATING NADPH OXIDASE HEAVY CHAIN SUBUNIT A"/>
    <property type="match status" value="1"/>
</dbReference>
<protein>
    <submittedName>
        <fullName evidence="23">Uncharacterized protein</fullName>
    </submittedName>
</protein>
<dbReference type="GO" id="GO:0006952">
    <property type="term" value="P:defense response"/>
    <property type="evidence" value="ECO:0007669"/>
    <property type="project" value="TreeGrafter"/>
</dbReference>
<evidence type="ECO:0000256" key="6">
    <source>
        <dbReference type="ARBA" id="ARBA00022723"/>
    </source>
</evidence>
<dbReference type="InterPro" id="IPR000778">
    <property type="entry name" value="Cyt_b245_heavy_chain"/>
</dbReference>
<keyword evidence="5 19" id="KW-0812">Transmembrane</keyword>
<keyword evidence="13" id="KW-0813">Transport</keyword>
<dbReference type="InterPro" id="IPR011050">
    <property type="entry name" value="Pectin_lyase_fold/virulence"/>
</dbReference>
<dbReference type="Pfam" id="PF08022">
    <property type="entry name" value="FAD_binding_8"/>
    <property type="match status" value="1"/>
</dbReference>
<comment type="subcellular location">
    <subcellularLocation>
        <location evidence="1">Membrane</location>
        <topology evidence="1">Multi-pass membrane protein</topology>
    </subcellularLocation>
</comment>
<dbReference type="PROSITE" id="PS51384">
    <property type="entry name" value="FAD_FR"/>
    <property type="match status" value="1"/>
</dbReference>
<dbReference type="InterPro" id="IPR000743">
    <property type="entry name" value="Glyco_hydro_28"/>
</dbReference>